<evidence type="ECO:0000256" key="3">
    <source>
        <dbReference type="ARBA" id="ARBA00022801"/>
    </source>
</evidence>
<evidence type="ECO:0000256" key="2">
    <source>
        <dbReference type="ARBA" id="ARBA00012652"/>
    </source>
</evidence>
<dbReference type="GO" id="GO:0030596">
    <property type="term" value="F:alpha-L-rhamnosidase activity"/>
    <property type="evidence" value="ECO:0007669"/>
    <property type="project" value="UniProtKB-EC"/>
</dbReference>
<dbReference type="Gene3D" id="2.60.120.260">
    <property type="entry name" value="Galactose-binding domain-like"/>
    <property type="match status" value="2"/>
</dbReference>
<comment type="catalytic activity">
    <reaction evidence="1">
        <text>Hydrolysis of terminal non-reducing alpha-L-rhamnose residues in alpha-L-rhamnosides.</text>
        <dbReference type="EC" id="3.2.1.40"/>
    </reaction>
</comment>
<dbReference type="RefSeq" id="WP_129225797.1">
    <property type="nucleotide sequence ID" value="NZ_SDOZ01000002.1"/>
</dbReference>
<dbReference type="EMBL" id="SDOZ01000002">
    <property type="protein sequence ID" value="RXZ62261.1"/>
    <property type="molecule type" value="Genomic_DNA"/>
</dbReference>
<dbReference type="Pfam" id="PF08531">
    <property type="entry name" value="Bac_rhamnosid_N"/>
    <property type="match status" value="1"/>
</dbReference>
<dbReference type="OrthoDB" id="9761045at2"/>
<evidence type="ECO:0000259" key="5">
    <source>
        <dbReference type="Pfam" id="PF08531"/>
    </source>
</evidence>
<feature type="domain" description="Alpha-L-rhamnosidase six-hairpin glycosidase" evidence="6">
    <location>
        <begin position="406"/>
        <end position="740"/>
    </location>
</feature>
<dbReference type="Gene3D" id="1.50.10.10">
    <property type="match status" value="1"/>
</dbReference>
<evidence type="ECO:0000259" key="7">
    <source>
        <dbReference type="Pfam" id="PF17390"/>
    </source>
</evidence>
<sequence>MEIYDLRTEGRQEPLGIDAAHPAFSWKIRGENVFQQTYRIRVDYSEEAALSKTGEAWDSGTIVSDATSGVCYEGTPLKEHGQYVWTVEVNGALSSPARFEVSYLGEPMPCARWIGMPLSYAGGTDVVRLDFSARKPVRRARFYVAALGTGRCYCNGKLAEDSYFNGSVSVYRKKVYYSVYAPEIREGRNALCMEIGYGFYGAKKMKGELFVEYADGSCETVPTVAGRLWNVTGGAVTENSIYGGEVYDARRERDWFSPDYAVSTSEFVAAYCTDAPEGKLCSNPLPPVAVSESFAPLYVRGMGGGRYLADAGKNISGRLKITVRAERGAKITLRYAEIISGESRVNRANLRTAKSRDVYIAAGKEEETYAPCFTYHGFRYAEIVTEGNVEILGVTAQQMRTAVTPAGEFACSDECLSRLHEMAFLTEANNLHGVFTDCPQRDERLGWLNDLSSRVFESVCNFDLSVFLPNFVDMISDSQDDTGAFGDTVPFTVGSDTADAVDAFQLLALVAYGFYGDRRVLEKNYESFCRWNEKLAGFVKGGVCEWGIYGDWCPAFAYSNGGDGTHSAMVTPKFMGAAYYLWNLSLTQKIAEILGKNEDAERWGALFAEGKRAFFEKYVKDGVIGGGSQTECAVAMTIFPEESELCKEWAKRAAEDLRARGYHTTCGNQGYRHLFYRLAEAGYAEELCRLLLNKEYPGWGYMLEQGATTVWERWESDVGTDMHSFDHPMFAAYDGFLFNYLAGIRTKECENAFQKIVVEPCFVKCLQSVSASLETVRGKISVRWERTGKTIVLSVDTPANTRLVVRAAGKELCMNGRSVRDGIELTNGKFIIEIGECDETNQKVVGACDRTADGGVYDGRLYR</sequence>
<dbReference type="SUPFAM" id="SSF48208">
    <property type="entry name" value="Six-hairpin glycosidases"/>
    <property type="match status" value="1"/>
</dbReference>
<keyword evidence="9" id="KW-1185">Reference proteome</keyword>
<organism evidence="8 9">
    <name type="scientific">Candidatus Borkfalkia ceftriaxoniphila</name>
    <dbReference type="NCBI Taxonomy" id="2508949"/>
    <lineage>
        <taxon>Bacteria</taxon>
        <taxon>Bacillati</taxon>
        <taxon>Bacillota</taxon>
        <taxon>Clostridia</taxon>
        <taxon>Christensenellales</taxon>
        <taxon>Christensenellaceae</taxon>
        <taxon>Candidatus Borkfalkia</taxon>
    </lineage>
</organism>
<feature type="domain" description="Alpha-L-rhamnosidase C-terminal" evidence="7">
    <location>
        <begin position="743"/>
        <end position="805"/>
    </location>
</feature>
<dbReference type="InterPro" id="IPR013737">
    <property type="entry name" value="Bac_rhamnosid_N"/>
</dbReference>
<evidence type="ECO:0000313" key="9">
    <source>
        <dbReference type="Proteomes" id="UP000291269"/>
    </source>
</evidence>
<feature type="domain" description="Alpha-L-rhamnosidase concanavalin-like" evidence="4">
    <location>
        <begin position="303"/>
        <end position="384"/>
    </location>
</feature>
<dbReference type="GO" id="GO:0005975">
    <property type="term" value="P:carbohydrate metabolic process"/>
    <property type="evidence" value="ECO:0007669"/>
    <property type="project" value="InterPro"/>
</dbReference>
<accession>A0A4Q2KGX4</accession>
<dbReference type="Pfam" id="PF17389">
    <property type="entry name" value="Bac_rhamnosid6H"/>
    <property type="match status" value="1"/>
</dbReference>
<dbReference type="PANTHER" id="PTHR33307:SF6">
    <property type="entry name" value="ALPHA-RHAMNOSIDASE (EUROFUNG)-RELATED"/>
    <property type="match status" value="1"/>
</dbReference>
<dbReference type="Pfam" id="PF17390">
    <property type="entry name" value="Bac_rhamnosid_C"/>
    <property type="match status" value="1"/>
</dbReference>
<keyword evidence="3" id="KW-0378">Hydrolase</keyword>
<dbReference type="Gene3D" id="2.60.40.10">
    <property type="entry name" value="Immunoglobulins"/>
    <property type="match status" value="1"/>
</dbReference>
<dbReference type="InterPro" id="IPR016007">
    <property type="entry name" value="Alpha_rhamnosid"/>
</dbReference>
<dbReference type="Gene3D" id="2.60.420.10">
    <property type="entry name" value="Maltose phosphorylase, domain 3"/>
    <property type="match status" value="1"/>
</dbReference>
<gene>
    <name evidence="8" type="ORF">ESZ91_07665</name>
</gene>
<protein>
    <recommendedName>
        <fullName evidence="2">alpha-L-rhamnosidase</fullName>
        <ecNumber evidence="2">3.2.1.40</ecNumber>
    </recommendedName>
</protein>
<evidence type="ECO:0000313" key="8">
    <source>
        <dbReference type="EMBL" id="RXZ62261.1"/>
    </source>
</evidence>
<reference evidence="8 9" key="1">
    <citation type="journal article" date="2019" name="Gut">
        <title>Antibiotics-induced monodominance of a novel gut bacterial order.</title>
        <authorList>
            <person name="Hildebrand F."/>
            <person name="Moitinho-Silva L."/>
            <person name="Blasche S."/>
            <person name="Jahn M.T."/>
            <person name="Gossmann T.I."/>
            <person name="Heuerta-Cepas J."/>
            <person name="Hercog R."/>
            <person name="Luetge M."/>
            <person name="Bahram M."/>
            <person name="Pryszlak A."/>
            <person name="Alves R.J."/>
            <person name="Waszak S.M."/>
            <person name="Zhu A."/>
            <person name="Ye L."/>
            <person name="Costea P.I."/>
            <person name="Aalvink S."/>
            <person name="Belzer C."/>
            <person name="Forslund S.K."/>
            <person name="Sunagawa S."/>
            <person name="Hentschel U."/>
            <person name="Merten C."/>
            <person name="Patil K.R."/>
            <person name="Benes V."/>
            <person name="Bork P."/>
        </authorList>
    </citation>
    <scope>NUCLEOTIDE SEQUENCE [LARGE SCALE GENOMIC DNA]</scope>
    <source>
        <strain evidence="8 9">HDS1380</strain>
    </source>
</reference>
<dbReference type="InterPro" id="IPR013783">
    <property type="entry name" value="Ig-like_fold"/>
</dbReference>
<dbReference type="InterPro" id="IPR008928">
    <property type="entry name" value="6-hairpin_glycosidase_sf"/>
</dbReference>
<dbReference type="Pfam" id="PF05592">
    <property type="entry name" value="Bac_rhamnosid"/>
    <property type="match status" value="1"/>
</dbReference>
<name>A0A4Q2KGX4_9FIRM</name>
<comment type="caution">
    <text evidence="8">The sequence shown here is derived from an EMBL/GenBank/DDBJ whole genome shotgun (WGS) entry which is preliminary data.</text>
</comment>
<dbReference type="InterPro" id="IPR035396">
    <property type="entry name" value="Bac_rhamnosid6H"/>
</dbReference>
<evidence type="ECO:0000259" key="6">
    <source>
        <dbReference type="Pfam" id="PF17389"/>
    </source>
</evidence>
<dbReference type="Pfam" id="PF25788">
    <property type="entry name" value="Ig_Rha78A_N"/>
    <property type="match status" value="1"/>
</dbReference>
<proteinExistence type="predicted"/>
<evidence type="ECO:0000256" key="1">
    <source>
        <dbReference type="ARBA" id="ARBA00001445"/>
    </source>
</evidence>
<dbReference type="AlphaFoldDB" id="A0A4Q2KGX4"/>
<dbReference type="PANTHER" id="PTHR33307">
    <property type="entry name" value="ALPHA-RHAMNOSIDASE (EUROFUNG)"/>
    <property type="match status" value="1"/>
</dbReference>
<dbReference type="Proteomes" id="UP000291269">
    <property type="component" value="Unassembled WGS sequence"/>
</dbReference>
<dbReference type="InterPro" id="IPR012341">
    <property type="entry name" value="6hp_glycosidase-like_sf"/>
</dbReference>
<evidence type="ECO:0000259" key="4">
    <source>
        <dbReference type="Pfam" id="PF05592"/>
    </source>
</evidence>
<dbReference type="EC" id="3.2.1.40" evidence="2"/>
<dbReference type="InterPro" id="IPR008902">
    <property type="entry name" value="Rhamnosid_concanavalin"/>
</dbReference>
<feature type="domain" description="Bacterial alpha-L-rhamnosidase N-terminal" evidence="5">
    <location>
        <begin position="135"/>
        <end position="291"/>
    </location>
</feature>
<dbReference type="InterPro" id="IPR035398">
    <property type="entry name" value="Bac_rhamnosid_C"/>
</dbReference>